<dbReference type="SMART" id="SM00256">
    <property type="entry name" value="FBOX"/>
    <property type="match status" value="1"/>
</dbReference>
<feature type="domain" description="F-box" evidence="1">
    <location>
        <begin position="59"/>
        <end position="99"/>
    </location>
</feature>
<dbReference type="SUPFAM" id="SSF81383">
    <property type="entry name" value="F-box domain"/>
    <property type="match status" value="1"/>
</dbReference>
<dbReference type="AlphaFoldDB" id="A0A0D3ACN2"/>
<dbReference type="InterPro" id="IPR050796">
    <property type="entry name" value="SCF_F-box_component"/>
</dbReference>
<evidence type="ECO:0000313" key="2">
    <source>
        <dbReference type="EnsemblPlants" id="Bo1g118830.1"/>
    </source>
</evidence>
<proteinExistence type="predicted"/>
<reference evidence="2 3" key="1">
    <citation type="journal article" date="2014" name="Genome Biol.">
        <title>Transcriptome and methylome profiling reveals relics of genome dominance in the mesopolyploid Brassica oleracea.</title>
        <authorList>
            <person name="Parkin I.A."/>
            <person name="Koh C."/>
            <person name="Tang H."/>
            <person name="Robinson S.J."/>
            <person name="Kagale S."/>
            <person name="Clarke W.E."/>
            <person name="Town C.D."/>
            <person name="Nixon J."/>
            <person name="Krishnakumar V."/>
            <person name="Bidwell S.L."/>
            <person name="Denoeud F."/>
            <person name="Belcram H."/>
            <person name="Links M.G."/>
            <person name="Just J."/>
            <person name="Clarke C."/>
            <person name="Bender T."/>
            <person name="Huebert T."/>
            <person name="Mason A.S."/>
            <person name="Pires J.C."/>
            <person name="Barker G."/>
            <person name="Moore J."/>
            <person name="Walley P.G."/>
            <person name="Manoli S."/>
            <person name="Batley J."/>
            <person name="Edwards D."/>
            <person name="Nelson M.N."/>
            <person name="Wang X."/>
            <person name="Paterson A.H."/>
            <person name="King G."/>
            <person name="Bancroft I."/>
            <person name="Chalhoub B."/>
            <person name="Sharpe A.G."/>
        </authorList>
    </citation>
    <scope>NUCLEOTIDE SEQUENCE</scope>
    <source>
        <strain evidence="2 3">cv. TO1000</strain>
    </source>
</reference>
<accession>A0A0D3ACN2</accession>
<name>A0A0D3ACN2_BRAOL</name>
<sequence length="417" mass="47509">RKKKKNSDCDLCISPDSSHTIQKHCLEKSHHRFGRIWKSMKRSKQSLAENLDTSLWKLLPHDVVEVILECVPVKPLLRFRCVSKKWKLTIDSPGFKERQLMRRRQLRGPDVLIMSLSYDRPVRREGRGRKVVLSAASASRRRLGWNVSYTCGMFCAGSCDGLVCVYCLYVDSIVGNPATGWHRSFPLSNYQGLLIQRFKREGSDFPWPSLGFGRDKLSGTFKPVWLYNSSGFVLGGADKAVVTYCEVFDFSTNAWRYVVPASPYPINAYHKPVHLDGSLYWLTESEPPLLLSFDLHTETFQVICKAPFADPRHITMCVLHNRLCLSEQKHLTQVIWSFDSSDKTWNTLCSFDLNPTGDFAAPLLPIAILDKGQLLLQGRASMDPLVIHDLHYRSYDLLCTPKSPSGSVYYFESLFSA</sequence>
<dbReference type="PANTHER" id="PTHR31672:SF13">
    <property type="entry name" value="F-BOX PROTEIN CPR30-LIKE"/>
    <property type="match status" value="1"/>
</dbReference>
<dbReference type="EnsemblPlants" id="Bo1g118830.1">
    <property type="protein sequence ID" value="Bo1g118830.1"/>
    <property type="gene ID" value="Bo1g118830"/>
</dbReference>
<dbReference type="InterPro" id="IPR017451">
    <property type="entry name" value="F-box-assoc_interact_dom"/>
</dbReference>
<dbReference type="PANTHER" id="PTHR31672">
    <property type="entry name" value="BNACNNG10540D PROTEIN"/>
    <property type="match status" value="1"/>
</dbReference>
<keyword evidence="3" id="KW-1185">Reference proteome</keyword>
<dbReference type="InterPro" id="IPR036047">
    <property type="entry name" value="F-box-like_dom_sf"/>
</dbReference>
<dbReference type="Pfam" id="PF00646">
    <property type="entry name" value="F-box"/>
    <property type="match status" value="1"/>
</dbReference>
<dbReference type="Gene3D" id="2.120.10.80">
    <property type="entry name" value="Kelch-type beta propeller"/>
    <property type="match status" value="1"/>
</dbReference>
<dbReference type="Gramene" id="Bo1g118830.1">
    <property type="protein sequence ID" value="Bo1g118830.1"/>
    <property type="gene ID" value="Bo1g118830"/>
</dbReference>
<evidence type="ECO:0000313" key="3">
    <source>
        <dbReference type="Proteomes" id="UP000032141"/>
    </source>
</evidence>
<dbReference type="Pfam" id="PF07734">
    <property type="entry name" value="FBA_1"/>
    <property type="match status" value="1"/>
</dbReference>
<organism evidence="2 3">
    <name type="scientific">Brassica oleracea var. oleracea</name>
    <dbReference type="NCBI Taxonomy" id="109376"/>
    <lineage>
        <taxon>Eukaryota</taxon>
        <taxon>Viridiplantae</taxon>
        <taxon>Streptophyta</taxon>
        <taxon>Embryophyta</taxon>
        <taxon>Tracheophyta</taxon>
        <taxon>Spermatophyta</taxon>
        <taxon>Magnoliopsida</taxon>
        <taxon>eudicotyledons</taxon>
        <taxon>Gunneridae</taxon>
        <taxon>Pentapetalae</taxon>
        <taxon>rosids</taxon>
        <taxon>malvids</taxon>
        <taxon>Brassicales</taxon>
        <taxon>Brassicaceae</taxon>
        <taxon>Brassiceae</taxon>
        <taxon>Brassica</taxon>
    </lineage>
</organism>
<dbReference type="Proteomes" id="UP000032141">
    <property type="component" value="Chromosome C1"/>
</dbReference>
<reference evidence="2" key="2">
    <citation type="submission" date="2015-03" db="UniProtKB">
        <authorList>
            <consortium name="EnsemblPlants"/>
        </authorList>
    </citation>
    <scope>IDENTIFICATION</scope>
</reference>
<evidence type="ECO:0000259" key="1">
    <source>
        <dbReference type="SMART" id="SM00256"/>
    </source>
</evidence>
<dbReference type="SUPFAM" id="SSF117281">
    <property type="entry name" value="Kelch motif"/>
    <property type="match status" value="1"/>
</dbReference>
<dbReference type="InterPro" id="IPR001810">
    <property type="entry name" value="F-box_dom"/>
</dbReference>
<dbReference type="InterPro" id="IPR015915">
    <property type="entry name" value="Kelch-typ_b-propeller"/>
</dbReference>
<dbReference type="OMA" id="DPRHITM"/>
<protein>
    <recommendedName>
        <fullName evidence="1">F-box domain-containing protein</fullName>
    </recommendedName>
</protein>
<dbReference type="HOGENOM" id="CLU_027176_4_2_1"/>
<dbReference type="Gene3D" id="1.20.1280.50">
    <property type="match status" value="1"/>
</dbReference>
<dbReference type="InterPro" id="IPR006527">
    <property type="entry name" value="F-box-assoc_dom_typ1"/>
</dbReference>
<dbReference type="NCBIfam" id="TIGR01640">
    <property type="entry name" value="F_box_assoc_1"/>
    <property type="match status" value="1"/>
</dbReference>